<keyword evidence="1" id="KW-0732">Signal</keyword>
<dbReference type="Pfam" id="PF04069">
    <property type="entry name" value="OpuAC"/>
    <property type="match status" value="1"/>
</dbReference>
<sequence length="282" mass="29486">MRRLACALAALVAVSAAGCGAGEQTPSLTVGSAPDPESALIAHIYAEALRFYGSPAHVETSSDPLSKLDSGEARVVPGFTGRVLHRFFPDSTARSATQVYREMVSALPEGIAAGDYTTSAEDKPALAVTEATAEAWGGRDLTAATRNCGKLKVGRVRDESRAPGPDVIGTCKLSKGREYPDAAALFEAVRAGKINAAWTSTAAPDIPAELLMLSDRTSLIRAENLVPLYRRNELNESQVLALNEVAGVLDTAALADMRAQVEDGTEPGLVAGAFLAEHPLGD</sequence>
<dbReference type="InterPro" id="IPR007210">
    <property type="entry name" value="ABC_Gly_betaine_transp_sub-bd"/>
</dbReference>
<accession>A0A1X0JXG7</accession>
<dbReference type="AlphaFoldDB" id="A0A1X0JXG7"/>
<keyword evidence="4" id="KW-1185">Reference proteome</keyword>
<proteinExistence type="predicted"/>
<reference evidence="3 4" key="1">
    <citation type="submission" date="2017-02" db="EMBL/GenBank/DDBJ databases">
        <title>The new phylogeny of genus Mycobacterium.</title>
        <authorList>
            <person name="Tortoli E."/>
            <person name="Trovato A."/>
            <person name="Cirillo D.M."/>
        </authorList>
    </citation>
    <scope>NUCLEOTIDE SEQUENCE [LARGE SCALE GENOMIC DNA]</scope>
    <source>
        <strain evidence="3 4">DSM 44338</strain>
    </source>
</reference>
<dbReference type="GO" id="GO:0043190">
    <property type="term" value="C:ATP-binding cassette (ABC) transporter complex"/>
    <property type="evidence" value="ECO:0007669"/>
    <property type="project" value="InterPro"/>
</dbReference>
<evidence type="ECO:0000256" key="1">
    <source>
        <dbReference type="SAM" id="SignalP"/>
    </source>
</evidence>
<evidence type="ECO:0000313" key="3">
    <source>
        <dbReference type="EMBL" id="ORB67598.1"/>
    </source>
</evidence>
<organism evidence="3 4">
    <name type="scientific">Mycolicibacterium tusciae</name>
    <dbReference type="NCBI Taxonomy" id="75922"/>
    <lineage>
        <taxon>Bacteria</taxon>
        <taxon>Bacillati</taxon>
        <taxon>Actinomycetota</taxon>
        <taxon>Actinomycetes</taxon>
        <taxon>Mycobacteriales</taxon>
        <taxon>Mycobacteriaceae</taxon>
        <taxon>Mycolicibacterium</taxon>
    </lineage>
</organism>
<evidence type="ECO:0000259" key="2">
    <source>
        <dbReference type="Pfam" id="PF04069"/>
    </source>
</evidence>
<feature type="signal peptide" evidence="1">
    <location>
        <begin position="1"/>
        <end position="21"/>
    </location>
</feature>
<dbReference type="RefSeq" id="WP_083123873.1">
    <property type="nucleotide sequence ID" value="NZ_MVIM01000002.1"/>
</dbReference>
<evidence type="ECO:0000313" key="4">
    <source>
        <dbReference type="Proteomes" id="UP000192411"/>
    </source>
</evidence>
<dbReference type="GO" id="GO:0022857">
    <property type="term" value="F:transmembrane transporter activity"/>
    <property type="evidence" value="ECO:0007669"/>
    <property type="project" value="InterPro"/>
</dbReference>
<feature type="chain" id="PRO_5012167984" description="ABC-type glycine betaine transport system substrate-binding domain-containing protein" evidence="1">
    <location>
        <begin position="22"/>
        <end position="282"/>
    </location>
</feature>
<dbReference type="OrthoDB" id="4774756at2"/>
<dbReference type="Gene3D" id="3.40.190.10">
    <property type="entry name" value="Periplasmic binding protein-like II"/>
    <property type="match status" value="1"/>
</dbReference>
<dbReference type="STRING" id="75922.BST47_03710"/>
<gene>
    <name evidence="3" type="ORF">BST47_03710</name>
</gene>
<name>A0A1X0JXG7_9MYCO</name>
<comment type="caution">
    <text evidence="3">The sequence shown here is derived from an EMBL/GenBank/DDBJ whole genome shotgun (WGS) entry which is preliminary data.</text>
</comment>
<dbReference type="SUPFAM" id="SSF53850">
    <property type="entry name" value="Periplasmic binding protein-like II"/>
    <property type="match status" value="1"/>
</dbReference>
<feature type="domain" description="ABC-type glycine betaine transport system substrate-binding" evidence="2">
    <location>
        <begin position="27"/>
        <end position="277"/>
    </location>
</feature>
<dbReference type="Gene3D" id="3.40.190.120">
    <property type="entry name" value="Osmoprotection protein (prox), domain 2"/>
    <property type="match status" value="1"/>
</dbReference>
<dbReference type="EMBL" id="MVIM01000002">
    <property type="protein sequence ID" value="ORB67598.1"/>
    <property type="molecule type" value="Genomic_DNA"/>
</dbReference>
<dbReference type="PROSITE" id="PS51257">
    <property type="entry name" value="PROKAR_LIPOPROTEIN"/>
    <property type="match status" value="1"/>
</dbReference>
<protein>
    <recommendedName>
        <fullName evidence="2">ABC-type glycine betaine transport system substrate-binding domain-containing protein</fullName>
    </recommendedName>
</protein>
<dbReference type="Proteomes" id="UP000192411">
    <property type="component" value="Unassembled WGS sequence"/>
</dbReference>